<keyword evidence="2" id="KW-1185">Reference proteome</keyword>
<evidence type="ECO:0000313" key="1">
    <source>
        <dbReference type="EMBL" id="QOL51946.1"/>
    </source>
</evidence>
<dbReference type="PANTHER" id="PTHR34408:SF1">
    <property type="entry name" value="GLYCOSYL HYDROLASE FAMILY 19 DOMAIN-CONTAINING PROTEIN HI_1415"/>
    <property type="match status" value="1"/>
</dbReference>
<dbReference type="InterPro" id="IPR023346">
    <property type="entry name" value="Lysozyme-like_dom_sf"/>
</dbReference>
<dbReference type="EMBL" id="CP062941">
    <property type="protein sequence ID" value="QOL51946.1"/>
    <property type="molecule type" value="Genomic_DNA"/>
</dbReference>
<protein>
    <submittedName>
        <fullName evidence="1">Glycoside hydrolase family 19 protein</fullName>
    </submittedName>
</protein>
<name>A0A7L9UCV6_9BURK</name>
<sequence length="216" mass="24235">MVDILNDYARRYEVNTPLRLSHFLAQIGHESGFRATEESGRYSVPRMHEIFGCRGGPARYDRALDDCRLNAEGQPDRLRPKLWLEADSYAGNPQRLLSYVYANRLGNGDEASGDGYRYRGRGLIQLTGKDNYAAFTTAHNARNAADPRDFVAQPDLIMSELKYAIESAFYYWDARTVNPLADLDDLEQVTRAVNGGLNGLEDRGARLASIKKVLGI</sequence>
<reference evidence="1 2" key="1">
    <citation type="submission" date="2020-10" db="EMBL/GenBank/DDBJ databases">
        <title>Genome sequencing of Massilia sp. LPB0304.</title>
        <authorList>
            <person name="Kim J."/>
        </authorList>
    </citation>
    <scope>NUCLEOTIDE SEQUENCE [LARGE SCALE GENOMIC DNA]</scope>
    <source>
        <strain evidence="1 2">LPB0304</strain>
    </source>
</reference>
<accession>A0A7L9UCV6</accession>
<dbReference type="SUPFAM" id="SSF53955">
    <property type="entry name" value="Lysozyme-like"/>
    <property type="match status" value="1"/>
</dbReference>
<dbReference type="Gene3D" id="1.10.530.10">
    <property type="match status" value="1"/>
</dbReference>
<dbReference type="Proteomes" id="UP000593875">
    <property type="component" value="Chromosome"/>
</dbReference>
<dbReference type="AlphaFoldDB" id="A0A7L9UCV6"/>
<dbReference type="PANTHER" id="PTHR34408">
    <property type="entry name" value="FAMILY PROTEIN, PUTATIVE-RELATED"/>
    <property type="match status" value="1"/>
</dbReference>
<gene>
    <name evidence="1" type="ORF">LPB04_09050</name>
</gene>
<dbReference type="InterPro" id="IPR052354">
    <property type="entry name" value="Cell_Wall_Dynamics_Protein"/>
</dbReference>
<evidence type="ECO:0000313" key="2">
    <source>
        <dbReference type="Proteomes" id="UP000593875"/>
    </source>
</evidence>
<organism evidence="1 2">
    <name type="scientific">Massilia litorea</name>
    <dbReference type="NCBI Taxonomy" id="2769491"/>
    <lineage>
        <taxon>Bacteria</taxon>
        <taxon>Pseudomonadati</taxon>
        <taxon>Pseudomonadota</taxon>
        <taxon>Betaproteobacteria</taxon>
        <taxon>Burkholderiales</taxon>
        <taxon>Oxalobacteraceae</taxon>
        <taxon>Telluria group</taxon>
        <taxon>Massilia</taxon>
    </lineage>
</organism>
<keyword evidence="1" id="KW-0378">Hydrolase</keyword>
<dbReference type="GO" id="GO:0016787">
    <property type="term" value="F:hydrolase activity"/>
    <property type="evidence" value="ECO:0007669"/>
    <property type="project" value="UniProtKB-KW"/>
</dbReference>
<proteinExistence type="predicted"/>
<dbReference type="KEGG" id="mlir:LPB04_09050"/>